<keyword evidence="2" id="KW-1185">Reference proteome</keyword>
<dbReference type="EMBL" id="JAEHNZ010000001">
    <property type="protein sequence ID" value="MBK0395490.1"/>
    <property type="molecule type" value="Genomic_DNA"/>
</dbReference>
<organism evidence="1 2">
    <name type="scientific">Kingella bonacorsii</name>
    <dbReference type="NCBI Taxonomy" id="2796361"/>
    <lineage>
        <taxon>Bacteria</taxon>
        <taxon>Pseudomonadati</taxon>
        <taxon>Pseudomonadota</taxon>
        <taxon>Betaproteobacteria</taxon>
        <taxon>Neisseriales</taxon>
        <taxon>Neisseriaceae</taxon>
        <taxon>Kingella</taxon>
    </lineage>
</organism>
<gene>
    <name evidence="1" type="ORF">JDW22_02520</name>
</gene>
<accession>A0ABS1BQD6</accession>
<comment type="caution">
    <text evidence="1">The sequence shown here is derived from an EMBL/GenBank/DDBJ whole genome shotgun (WGS) entry which is preliminary data.</text>
</comment>
<proteinExistence type="predicted"/>
<name>A0ABS1BQD6_9NEIS</name>
<dbReference type="Proteomes" id="UP000614058">
    <property type="component" value="Unassembled WGS sequence"/>
</dbReference>
<protein>
    <recommendedName>
        <fullName evidence="3">PepSY domain-containing protein</fullName>
    </recommendedName>
</protein>
<evidence type="ECO:0008006" key="3">
    <source>
        <dbReference type="Google" id="ProtNLM"/>
    </source>
</evidence>
<evidence type="ECO:0000313" key="2">
    <source>
        <dbReference type="Proteomes" id="UP000614058"/>
    </source>
</evidence>
<dbReference type="RefSeq" id="WP_200521565.1">
    <property type="nucleotide sequence ID" value="NZ_JAEHNZ010000001.1"/>
</dbReference>
<evidence type="ECO:0000313" key="1">
    <source>
        <dbReference type="EMBL" id="MBK0395490.1"/>
    </source>
</evidence>
<reference evidence="1 2" key="1">
    <citation type="journal article" date="2021" name="Pathogens">
        <title>Isolation and Characterization of Kingella bonacorsii sp. nov., A Novel Kingella Species Detected in a Stable Periodontitis Subject.</title>
        <authorList>
            <person name="Antezack A."/>
            <person name="Boxberger M."/>
            <person name="Rolland C."/>
            <person name="Monnet-Corti V."/>
            <person name="La Scola B."/>
        </authorList>
    </citation>
    <scope>NUCLEOTIDE SEQUENCE [LARGE SCALE GENOMIC DNA]</scope>
    <source>
        <strain evidence="1 2">Marseille-Q4569</strain>
    </source>
</reference>
<sequence>MKDILEWGQKAAAKGYYKYTNQGEDRYSEYFNGIKFRVYVDKNTGVVRNVHPE</sequence>